<gene>
    <name evidence="3" type="ORF">ENL21_01645</name>
</gene>
<evidence type="ECO:0000259" key="2">
    <source>
        <dbReference type="Pfam" id="PF01910"/>
    </source>
</evidence>
<reference evidence="3" key="1">
    <citation type="journal article" date="2020" name="mSystems">
        <title>Genome- and Community-Level Interaction Insights into Carbon Utilization and Element Cycling Functions of Hydrothermarchaeota in Hydrothermal Sediment.</title>
        <authorList>
            <person name="Zhou Z."/>
            <person name="Liu Y."/>
            <person name="Xu W."/>
            <person name="Pan J."/>
            <person name="Luo Z.H."/>
            <person name="Li M."/>
        </authorList>
    </citation>
    <scope>NUCLEOTIDE SEQUENCE [LARGE SCALE GENOMIC DNA]</scope>
    <source>
        <strain evidence="3">HyVt-76</strain>
    </source>
</reference>
<dbReference type="EMBL" id="DRTD01000122">
    <property type="protein sequence ID" value="HHE54455.1"/>
    <property type="molecule type" value="Genomic_DNA"/>
</dbReference>
<organism evidence="3">
    <name type="scientific">Caldithrix abyssi</name>
    <dbReference type="NCBI Taxonomy" id="187145"/>
    <lineage>
        <taxon>Bacteria</taxon>
        <taxon>Pseudomonadati</taxon>
        <taxon>Calditrichota</taxon>
        <taxon>Calditrichia</taxon>
        <taxon>Calditrichales</taxon>
        <taxon>Calditrichaceae</taxon>
        <taxon>Caldithrix</taxon>
    </lineage>
</organism>
<dbReference type="PANTHER" id="PTHR33777:SF1">
    <property type="entry name" value="UPF0045 PROTEIN ECM15"/>
    <property type="match status" value="1"/>
</dbReference>
<dbReference type="PANTHER" id="PTHR33777">
    <property type="entry name" value="UPF0045 PROTEIN ECM15"/>
    <property type="match status" value="1"/>
</dbReference>
<dbReference type="InterPro" id="IPR029756">
    <property type="entry name" value="MTH1187/YkoF-like"/>
</dbReference>
<dbReference type="Gene3D" id="3.30.70.930">
    <property type="match status" value="1"/>
</dbReference>
<dbReference type="SUPFAM" id="SSF89957">
    <property type="entry name" value="MTH1187/YkoF-like"/>
    <property type="match status" value="1"/>
</dbReference>
<dbReference type="Pfam" id="PF01910">
    <property type="entry name" value="Thiamine_BP"/>
    <property type="match status" value="1"/>
</dbReference>
<dbReference type="NCBIfam" id="TIGR00106">
    <property type="entry name" value="MTH1187 family thiamine-binding protein"/>
    <property type="match status" value="1"/>
</dbReference>
<name>A0A7V5H2N7_CALAY</name>
<comment type="caution">
    <text evidence="3">The sequence shown here is derived from an EMBL/GenBank/DDBJ whole genome shotgun (WGS) entry which is preliminary data.</text>
</comment>
<dbReference type="InterPro" id="IPR051614">
    <property type="entry name" value="UPF0045_domain"/>
</dbReference>
<evidence type="ECO:0000256" key="1">
    <source>
        <dbReference type="ARBA" id="ARBA00010272"/>
    </source>
</evidence>
<dbReference type="AlphaFoldDB" id="A0A7V5H2N7"/>
<dbReference type="InterPro" id="IPR002767">
    <property type="entry name" value="Thiamine_BP"/>
</dbReference>
<proteinExistence type="inferred from homology"/>
<accession>A0A7V5H2N7</accession>
<comment type="similarity">
    <text evidence="1">Belongs to the UPF0045 family.</text>
</comment>
<dbReference type="GO" id="GO:0005829">
    <property type="term" value="C:cytosol"/>
    <property type="evidence" value="ECO:0007669"/>
    <property type="project" value="TreeGrafter"/>
</dbReference>
<feature type="domain" description="Thiamine-binding protein" evidence="2">
    <location>
        <begin position="5"/>
        <end position="93"/>
    </location>
</feature>
<protein>
    <submittedName>
        <fullName evidence="3">MTH1187 family thiamine-binding protein</fullName>
    </submittedName>
</protein>
<sequence length="102" mass="11811">MVLIEFSMFPLDKGESLSSYVARILDIIDQSGIPYRLNPMGTVLEGDYDEVMAVVRKCFKALEKDCNRISMTLKMDYRKTDQSRLESKIKKVESILKKELKK</sequence>
<dbReference type="Proteomes" id="UP000886111">
    <property type="component" value="Unassembled WGS sequence"/>
</dbReference>
<evidence type="ECO:0000313" key="3">
    <source>
        <dbReference type="EMBL" id="HHE54455.1"/>
    </source>
</evidence>